<proteinExistence type="predicted"/>
<protein>
    <submittedName>
        <fullName evidence="2">Uncharacterized protein</fullName>
    </submittedName>
</protein>
<keyword evidence="3" id="KW-1185">Reference proteome</keyword>
<organism evidence="2 3">
    <name type="scientific">Umbelopsis vinacea</name>
    <dbReference type="NCBI Taxonomy" id="44442"/>
    <lineage>
        <taxon>Eukaryota</taxon>
        <taxon>Fungi</taxon>
        <taxon>Fungi incertae sedis</taxon>
        <taxon>Mucoromycota</taxon>
        <taxon>Mucoromycotina</taxon>
        <taxon>Umbelopsidomycetes</taxon>
        <taxon>Umbelopsidales</taxon>
        <taxon>Umbelopsidaceae</taxon>
        <taxon>Umbelopsis</taxon>
    </lineage>
</organism>
<reference evidence="2" key="1">
    <citation type="submission" date="2020-12" db="EMBL/GenBank/DDBJ databases">
        <title>Metabolic potential, ecology and presence of endohyphal bacteria is reflected in genomic diversity of Mucoromycotina.</title>
        <authorList>
            <person name="Muszewska A."/>
            <person name="Okrasinska A."/>
            <person name="Steczkiewicz K."/>
            <person name="Drgas O."/>
            <person name="Orlowska M."/>
            <person name="Perlinska-Lenart U."/>
            <person name="Aleksandrzak-Piekarczyk T."/>
            <person name="Szatraj K."/>
            <person name="Zielenkiewicz U."/>
            <person name="Pilsyk S."/>
            <person name="Malc E."/>
            <person name="Mieczkowski P."/>
            <person name="Kruszewska J.S."/>
            <person name="Biernat P."/>
            <person name="Pawlowska J."/>
        </authorList>
    </citation>
    <scope>NUCLEOTIDE SEQUENCE</scope>
    <source>
        <strain evidence="2">WA0000051536</strain>
    </source>
</reference>
<dbReference type="Proteomes" id="UP000612746">
    <property type="component" value="Unassembled WGS sequence"/>
</dbReference>
<comment type="caution">
    <text evidence="2">The sequence shown here is derived from an EMBL/GenBank/DDBJ whole genome shotgun (WGS) entry which is preliminary data.</text>
</comment>
<sequence length="79" mass="8683">MSGQDNEVKITHTIGREANSATLHARPRNAEATEVIESIGDRPKEAKWQDTEHITKAGPNDAKGVVGEPQIQKTQHKDN</sequence>
<gene>
    <name evidence="2" type="ORF">INT44_000368</name>
</gene>
<name>A0A8H7PLH7_9FUNG</name>
<evidence type="ECO:0000256" key="1">
    <source>
        <dbReference type="SAM" id="MobiDB-lite"/>
    </source>
</evidence>
<dbReference type="EMBL" id="JAEPRA010000014">
    <property type="protein sequence ID" value="KAG2175890.1"/>
    <property type="molecule type" value="Genomic_DNA"/>
</dbReference>
<feature type="region of interest" description="Disordered" evidence="1">
    <location>
        <begin position="1"/>
        <end position="20"/>
    </location>
</feature>
<dbReference type="AlphaFoldDB" id="A0A8H7PLH7"/>
<accession>A0A8H7PLH7</accession>
<feature type="compositionally biased region" description="Basic and acidic residues" evidence="1">
    <location>
        <begin position="1"/>
        <end position="10"/>
    </location>
</feature>
<feature type="region of interest" description="Disordered" evidence="1">
    <location>
        <begin position="55"/>
        <end position="79"/>
    </location>
</feature>
<evidence type="ECO:0000313" key="2">
    <source>
        <dbReference type="EMBL" id="KAG2175890.1"/>
    </source>
</evidence>
<evidence type="ECO:0000313" key="3">
    <source>
        <dbReference type="Proteomes" id="UP000612746"/>
    </source>
</evidence>
<dbReference type="OrthoDB" id="2349915at2759"/>